<accession>A0A5B8M848</accession>
<dbReference type="Proteomes" id="UP000320216">
    <property type="component" value="Chromosome"/>
</dbReference>
<reference evidence="14 15" key="1">
    <citation type="submission" date="2019-07" db="EMBL/GenBank/DDBJ databases">
        <title>Full genome sequence of Humibacter sp. WJ7-1.</title>
        <authorList>
            <person name="Im W.-T."/>
        </authorList>
    </citation>
    <scope>NUCLEOTIDE SEQUENCE [LARGE SCALE GENOMIC DNA]</scope>
    <source>
        <strain evidence="14 15">WJ7-1</strain>
    </source>
</reference>
<dbReference type="GO" id="GO:0000155">
    <property type="term" value="F:phosphorelay sensor kinase activity"/>
    <property type="evidence" value="ECO:0007669"/>
    <property type="project" value="InterPro"/>
</dbReference>
<feature type="domain" description="HAMP" evidence="13">
    <location>
        <begin position="172"/>
        <end position="230"/>
    </location>
</feature>
<dbReference type="Pfam" id="PF00672">
    <property type="entry name" value="HAMP"/>
    <property type="match status" value="1"/>
</dbReference>
<dbReference type="SMART" id="SM00388">
    <property type="entry name" value="HisKA"/>
    <property type="match status" value="1"/>
</dbReference>
<dbReference type="EMBL" id="CP042305">
    <property type="protein sequence ID" value="QDZ16898.1"/>
    <property type="molecule type" value="Genomic_DNA"/>
</dbReference>
<dbReference type="KEGG" id="huw:FPZ11_13850"/>
<evidence type="ECO:0000259" key="13">
    <source>
        <dbReference type="PROSITE" id="PS50885"/>
    </source>
</evidence>
<dbReference type="Gene3D" id="1.10.287.130">
    <property type="match status" value="1"/>
</dbReference>
<keyword evidence="10 11" id="KW-0472">Membrane</keyword>
<dbReference type="SMART" id="SM00304">
    <property type="entry name" value="HAMP"/>
    <property type="match status" value="1"/>
</dbReference>
<keyword evidence="5" id="KW-0808">Transferase</keyword>
<keyword evidence="4" id="KW-0597">Phosphoprotein</keyword>
<proteinExistence type="predicted"/>
<keyword evidence="7 14" id="KW-0418">Kinase</keyword>
<evidence type="ECO:0000256" key="7">
    <source>
        <dbReference type="ARBA" id="ARBA00022777"/>
    </source>
</evidence>
<comment type="subcellular location">
    <subcellularLocation>
        <location evidence="2">Cell membrane</location>
    </subcellularLocation>
</comment>
<comment type="catalytic activity">
    <reaction evidence="1">
        <text>ATP + protein L-histidine = ADP + protein N-phospho-L-histidine.</text>
        <dbReference type="EC" id="2.7.13.3"/>
    </reaction>
</comment>
<dbReference type="PROSITE" id="PS50109">
    <property type="entry name" value="HIS_KIN"/>
    <property type="match status" value="1"/>
</dbReference>
<dbReference type="Pfam" id="PF02518">
    <property type="entry name" value="HATPase_c"/>
    <property type="match status" value="1"/>
</dbReference>
<dbReference type="PANTHER" id="PTHR45436:SF5">
    <property type="entry name" value="SENSOR HISTIDINE KINASE TRCS"/>
    <property type="match status" value="1"/>
</dbReference>
<dbReference type="EC" id="2.7.13.3" evidence="3"/>
<dbReference type="InterPro" id="IPR003660">
    <property type="entry name" value="HAMP_dom"/>
</dbReference>
<feature type="transmembrane region" description="Helical" evidence="11">
    <location>
        <begin position="150"/>
        <end position="175"/>
    </location>
</feature>
<name>A0A5B8M848_9MICO</name>
<dbReference type="InterPro" id="IPR003594">
    <property type="entry name" value="HATPase_dom"/>
</dbReference>
<evidence type="ECO:0000259" key="12">
    <source>
        <dbReference type="PROSITE" id="PS50109"/>
    </source>
</evidence>
<dbReference type="Pfam" id="PF00512">
    <property type="entry name" value="HisKA"/>
    <property type="match status" value="1"/>
</dbReference>
<dbReference type="OrthoDB" id="9786919at2"/>
<dbReference type="SMART" id="SM00387">
    <property type="entry name" value="HATPase_c"/>
    <property type="match status" value="1"/>
</dbReference>
<dbReference type="AlphaFoldDB" id="A0A5B8M848"/>
<evidence type="ECO:0000256" key="4">
    <source>
        <dbReference type="ARBA" id="ARBA00022553"/>
    </source>
</evidence>
<evidence type="ECO:0000256" key="10">
    <source>
        <dbReference type="ARBA" id="ARBA00023136"/>
    </source>
</evidence>
<dbReference type="PANTHER" id="PTHR45436">
    <property type="entry name" value="SENSOR HISTIDINE KINASE YKOH"/>
    <property type="match status" value="1"/>
</dbReference>
<dbReference type="Gene3D" id="3.30.565.10">
    <property type="entry name" value="Histidine kinase-like ATPase, C-terminal domain"/>
    <property type="match status" value="1"/>
</dbReference>
<gene>
    <name evidence="14" type="ORF">FPZ11_13850</name>
</gene>
<evidence type="ECO:0000256" key="1">
    <source>
        <dbReference type="ARBA" id="ARBA00000085"/>
    </source>
</evidence>
<dbReference type="CDD" id="cd00075">
    <property type="entry name" value="HATPase"/>
    <property type="match status" value="1"/>
</dbReference>
<evidence type="ECO:0000256" key="8">
    <source>
        <dbReference type="ARBA" id="ARBA00022989"/>
    </source>
</evidence>
<evidence type="ECO:0000256" key="11">
    <source>
        <dbReference type="SAM" id="Phobius"/>
    </source>
</evidence>
<evidence type="ECO:0000256" key="6">
    <source>
        <dbReference type="ARBA" id="ARBA00022692"/>
    </source>
</evidence>
<dbReference type="GO" id="GO:0005886">
    <property type="term" value="C:plasma membrane"/>
    <property type="evidence" value="ECO:0007669"/>
    <property type="project" value="UniProtKB-SubCell"/>
</dbReference>
<dbReference type="InterPro" id="IPR050428">
    <property type="entry name" value="TCS_sensor_his_kinase"/>
</dbReference>
<evidence type="ECO:0000256" key="9">
    <source>
        <dbReference type="ARBA" id="ARBA00023012"/>
    </source>
</evidence>
<dbReference type="SUPFAM" id="SSF47384">
    <property type="entry name" value="Homodimeric domain of signal transducing histidine kinase"/>
    <property type="match status" value="1"/>
</dbReference>
<dbReference type="Gene3D" id="6.10.340.10">
    <property type="match status" value="1"/>
</dbReference>
<keyword evidence="15" id="KW-1185">Reference proteome</keyword>
<feature type="domain" description="Histidine kinase" evidence="12">
    <location>
        <begin position="238"/>
        <end position="462"/>
    </location>
</feature>
<evidence type="ECO:0000256" key="3">
    <source>
        <dbReference type="ARBA" id="ARBA00012438"/>
    </source>
</evidence>
<dbReference type="InterPro" id="IPR036890">
    <property type="entry name" value="HATPase_C_sf"/>
</dbReference>
<organism evidence="14 15">
    <name type="scientific">Humibacter ginsenosidimutans</name>
    <dbReference type="NCBI Taxonomy" id="2599293"/>
    <lineage>
        <taxon>Bacteria</taxon>
        <taxon>Bacillati</taxon>
        <taxon>Actinomycetota</taxon>
        <taxon>Actinomycetes</taxon>
        <taxon>Micrococcales</taxon>
        <taxon>Microbacteriaceae</taxon>
        <taxon>Humibacter</taxon>
    </lineage>
</organism>
<dbReference type="InterPro" id="IPR005467">
    <property type="entry name" value="His_kinase_dom"/>
</dbReference>
<dbReference type="PROSITE" id="PS50885">
    <property type="entry name" value="HAMP"/>
    <property type="match status" value="1"/>
</dbReference>
<evidence type="ECO:0000313" key="14">
    <source>
        <dbReference type="EMBL" id="QDZ16898.1"/>
    </source>
</evidence>
<keyword evidence="9" id="KW-0902">Two-component regulatory system</keyword>
<keyword evidence="8 11" id="KW-1133">Transmembrane helix</keyword>
<feature type="transmembrane region" description="Helical" evidence="11">
    <location>
        <begin position="12"/>
        <end position="38"/>
    </location>
</feature>
<dbReference type="InterPro" id="IPR036097">
    <property type="entry name" value="HisK_dim/P_sf"/>
</dbReference>
<dbReference type="CDD" id="cd00082">
    <property type="entry name" value="HisKA"/>
    <property type="match status" value="1"/>
</dbReference>
<keyword evidence="6 11" id="KW-0812">Transmembrane</keyword>
<sequence length="463" mass="48841">MASRLSITARITVGSLVIALLVGVIAVVGIRAGVGAILNNATLTLLRDDAEQFEQALQRNPADVDAVPLEDQYVALVSPDDKVTLSTLPHSLRPHGRVPLTTSEATTIVHTNQHEYMVRSKAVFTSQGVWHVISARDQDSNNLVLARLSLALIVGMIALVGVFTLASFILARTALRPVNDMRRQADALTHGSKDGRAGAELLKVPPVRDELAALAVTLNGLIADLRASADREKQLVSDASHELRTPLAVLRGELELAELDSGDPDALLADVRQAHQTVLRLSTLATNLLELSRIDAHGQRGSATWPELGDELAAAIDRMRQAAVVRRIECVIDFEVAVDVPPHGAIALSLGEFGRVVDNLISNSITAIGAAKGAGTVTARLSHTANSVELSIADDGPGMPADFVPVAFDRFSRADSARNTTTGSGLGLAIVAGLVDAARGSIRLSSRPDEGLTVDITLPLTAG</sequence>
<dbReference type="InterPro" id="IPR003661">
    <property type="entry name" value="HisK_dim/P_dom"/>
</dbReference>
<dbReference type="InterPro" id="IPR004358">
    <property type="entry name" value="Sig_transdc_His_kin-like_C"/>
</dbReference>
<evidence type="ECO:0000256" key="5">
    <source>
        <dbReference type="ARBA" id="ARBA00022679"/>
    </source>
</evidence>
<protein>
    <recommendedName>
        <fullName evidence="3">histidine kinase</fullName>
        <ecNumber evidence="3">2.7.13.3</ecNumber>
    </recommendedName>
</protein>
<dbReference type="PRINTS" id="PR00344">
    <property type="entry name" value="BCTRLSENSOR"/>
</dbReference>
<evidence type="ECO:0000256" key="2">
    <source>
        <dbReference type="ARBA" id="ARBA00004236"/>
    </source>
</evidence>
<dbReference type="SUPFAM" id="SSF55874">
    <property type="entry name" value="ATPase domain of HSP90 chaperone/DNA topoisomerase II/histidine kinase"/>
    <property type="match status" value="1"/>
</dbReference>
<evidence type="ECO:0000313" key="15">
    <source>
        <dbReference type="Proteomes" id="UP000320216"/>
    </source>
</evidence>